<evidence type="ECO:0000313" key="4">
    <source>
        <dbReference type="EMBL" id="KAJ4387453.1"/>
    </source>
</evidence>
<evidence type="ECO:0000259" key="3">
    <source>
        <dbReference type="Pfam" id="PF02826"/>
    </source>
</evidence>
<dbReference type="InterPro" id="IPR029752">
    <property type="entry name" value="D-isomer_DH_CS1"/>
</dbReference>
<dbReference type="AlphaFoldDB" id="A0A9W9CUD2"/>
<dbReference type="OrthoDB" id="298012at2759"/>
<proteinExistence type="predicted"/>
<protein>
    <recommendedName>
        <fullName evidence="3">D-isomer specific 2-hydroxyacid dehydrogenase NAD-binding domain-containing protein</fullName>
    </recommendedName>
</protein>
<dbReference type="SUPFAM" id="SSF51735">
    <property type="entry name" value="NAD(P)-binding Rossmann-fold domains"/>
    <property type="match status" value="1"/>
</dbReference>
<name>A0A9W9CUD2_9PEZI</name>
<dbReference type="Gene3D" id="3.40.50.720">
    <property type="entry name" value="NAD(P)-binding Rossmann-like Domain"/>
    <property type="match status" value="2"/>
</dbReference>
<reference evidence="4" key="1">
    <citation type="submission" date="2022-10" db="EMBL/GenBank/DDBJ databases">
        <title>Tapping the CABI collections for fungal endophytes: first genome assemblies for Collariella, Neodidymelliopsis, Ascochyta clinopodiicola, Didymella pomorum, Didymosphaeria variabile, Neocosmospora piperis and Neocucurbitaria cava.</title>
        <authorList>
            <person name="Hill R."/>
        </authorList>
    </citation>
    <scope>NUCLEOTIDE SEQUENCE</scope>
    <source>
        <strain evidence="4">IMI 355082</strain>
    </source>
</reference>
<keyword evidence="2" id="KW-0520">NAD</keyword>
<dbReference type="GO" id="GO:0051287">
    <property type="term" value="F:NAD binding"/>
    <property type="evidence" value="ECO:0007669"/>
    <property type="project" value="InterPro"/>
</dbReference>
<dbReference type="CDD" id="cd12163">
    <property type="entry name" value="2-Hacid_dh_5"/>
    <property type="match status" value="1"/>
</dbReference>
<dbReference type="PROSITE" id="PS00065">
    <property type="entry name" value="D_2_HYDROXYACID_DH_1"/>
    <property type="match status" value="1"/>
</dbReference>
<comment type="caution">
    <text evidence="4">The sequence shown here is derived from an EMBL/GenBank/DDBJ whole genome shotgun (WGS) entry which is preliminary data.</text>
</comment>
<dbReference type="PANTHER" id="PTHR43333:SF1">
    <property type="entry name" value="D-ISOMER SPECIFIC 2-HYDROXYACID DEHYDROGENASE NAD-BINDING DOMAIN-CONTAINING PROTEIN"/>
    <property type="match status" value="1"/>
</dbReference>
<evidence type="ECO:0000256" key="1">
    <source>
        <dbReference type="ARBA" id="ARBA00023002"/>
    </source>
</evidence>
<dbReference type="InterPro" id="IPR036291">
    <property type="entry name" value="NAD(P)-bd_dom_sf"/>
</dbReference>
<feature type="domain" description="D-isomer specific 2-hydroxyacid dehydrogenase NAD-binding" evidence="3">
    <location>
        <begin position="218"/>
        <end position="319"/>
    </location>
</feature>
<gene>
    <name evidence="4" type="ORF">N0V93_008045</name>
</gene>
<keyword evidence="1" id="KW-0560">Oxidoreductase</keyword>
<sequence length="352" mass="39408">MTTAQDILVTLYPGERDTEWERSLIEKCDGKLEIRWQSNVKPDGTHRPPTEYDPDVLKGATMLYTYAPLPIEVVPNLRFVHVSSAGSDLWHNHPKYLDKSVRFCTTSGSNAAQIAEWVIGVWLRFQHKFPQYAELQKQSSWKKFPLFDVHDSVGARVGILGYGSIGRQVARVCSALGMDILAFTSTPRDTPESRRHNAFNLPGLGDPDGTLPSQWFHGKTKDDVNKFLAQDLDMLVISLPLTAATEKLIGKEQFEILSATQTFVVNIARGPIVDQEALIEALEEGKIRGAALDVTDPEPLPAEHPLWKAKNCFVTPHVSWHSMSQKKRCLGILADNVEKFLKGEPLLNELKT</sequence>
<dbReference type="PANTHER" id="PTHR43333">
    <property type="entry name" value="2-HACID_DH_C DOMAIN-CONTAINING PROTEIN"/>
    <property type="match status" value="1"/>
</dbReference>
<evidence type="ECO:0000313" key="5">
    <source>
        <dbReference type="Proteomes" id="UP001140453"/>
    </source>
</evidence>
<feature type="domain" description="D-isomer specific 2-hydroxyacid dehydrogenase NAD-binding" evidence="3">
    <location>
        <begin position="121"/>
        <end position="192"/>
    </location>
</feature>
<dbReference type="Proteomes" id="UP001140453">
    <property type="component" value="Unassembled WGS sequence"/>
</dbReference>
<keyword evidence="5" id="KW-1185">Reference proteome</keyword>
<accession>A0A9W9CUD2</accession>
<dbReference type="EMBL" id="JAPEVB010000005">
    <property type="protein sequence ID" value="KAJ4387453.1"/>
    <property type="molecule type" value="Genomic_DNA"/>
</dbReference>
<dbReference type="GO" id="GO:0016491">
    <property type="term" value="F:oxidoreductase activity"/>
    <property type="evidence" value="ECO:0007669"/>
    <property type="project" value="UniProtKB-KW"/>
</dbReference>
<organism evidence="4 5">
    <name type="scientific">Gnomoniopsis smithogilvyi</name>
    <dbReference type="NCBI Taxonomy" id="1191159"/>
    <lineage>
        <taxon>Eukaryota</taxon>
        <taxon>Fungi</taxon>
        <taxon>Dikarya</taxon>
        <taxon>Ascomycota</taxon>
        <taxon>Pezizomycotina</taxon>
        <taxon>Sordariomycetes</taxon>
        <taxon>Sordariomycetidae</taxon>
        <taxon>Diaporthales</taxon>
        <taxon>Gnomoniaceae</taxon>
        <taxon>Gnomoniopsis</taxon>
    </lineage>
</organism>
<dbReference type="Pfam" id="PF02826">
    <property type="entry name" value="2-Hacid_dh_C"/>
    <property type="match status" value="2"/>
</dbReference>
<evidence type="ECO:0000256" key="2">
    <source>
        <dbReference type="ARBA" id="ARBA00023027"/>
    </source>
</evidence>
<dbReference type="InterPro" id="IPR006140">
    <property type="entry name" value="D-isomer_DH_NAD-bd"/>
</dbReference>